<dbReference type="InterPro" id="IPR004416">
    <property type="entry name" value="MnmG"/>
</dbReference>
<keyword evidence="14" id="KW-1185">Reference proteome</keyword>
<dbReference type="SUPFAM" id="SSF51905">
    <property type="entry name" value="FAD/NAD(P)-binding domain"/>
    <property type="match status" value="1"/>
</dbReference>
<dbReference type="Pfam" id="PF13932">
    <property type="entry name" value="SAM_GIDA_C"/>
    <property type="match status" value="1"/>
</dbReference>
<dbReference type="PROSITE" id="PS01281">
    <property type="entry name" value="GIDA_2"/>
    <property type="match status" value="1"/>
</dbReference>
<feature type="binding site" evidence="11">
    <location>
        <position position="378"/>
    </location>
    <ligand>
        <name>FAD</name>
        <dbReference type="ChEBI" id="CHEBI:57692"/>
    </ligand>
</feature>
<dbReference type="GO" id="GO:0050660">
    <property type="term" value="F:flavin adenine dinucleotide binding"/>
    <property type="evidence" value="ECO:0007669"/>
    <property type="project" value="UniProtKB-UniRule"/>
</dbReference>
<dbReference type="SMART" id="SM01228">
    <property type="entry name" value="GIDA_assoc_3"/>
    <property type="match status" value="1"/>
</dbReference>
<comment type="subunit">
    <text evidence="9 11">Homodimer. Heterotetramer of two MnmE and two MnmG subunits.</text>
</comment>
<dbReference type="PROSITE" id="PS01280">
    <property type="entry name" value="GIDA_1"/>
    <property type="match status" value="1"/>
</dbReference>
<dbReference type="InterPro" id="IPR047001">
    <property type="entry name" value="MnmG_C_subdom"/>
</dbReference>
<evidence type="ECO:0000313" key="13">
    <source>
        <dbReference type="EMBL" id="EES53300.1"/>
    </source>
</evidence>
<dbReference type="Gene3D" id="3.50.50.60">
    <property type="entry name" value="FAD/NAD(P)-binding domain"/>
    <property type="match status" value="2"/>
</dbReference>
<dbReference type="GO" id="GO:0002098">
    <property type="term" value="P:tRNA wobble uridine modification"/>
    <property type="evidence" value="ECO:0007669"/>
    <property type="project" value="InterPro"/>
</dbReference>
<dbReference type="Pfam" id="PF01134">
    <property type="entry name" value="GIDA"/>
    <property type="match status" value="1"/>
</dbReference>
<feature type="domain" description="tRNA uridine 5-carboxymethylaminomethyl modification enzyme C-terminal subdomain" evidence="12">
    <location>
        <begin position="535"/>
        <end position="603"/>
    </location>
</feature>
<dbReference type="InterPro" id="IPR002218">
    <property type="entry name" value="MnmG-rel"/>
</dbReference>
<dbReference type="GO" id="GO:0005829">
    <property type="term" value="C:cytosol"/>
    <property type="evidence" value="ECO:0007669"/>
    <property type="project" value="TreeGrafter"/>
</dbReference>
<dbReference type="GO" id="GO:0030488">
    <property type="term" value="P:tRNA methylation"/>
    <property type="evidence" value="ECO:0007669"/>
    <property type="project" value="TreeGrafter"/>
</dbReference>
<dbReference type="NCBIfam" id="TIGR00136">
    <property type="entry name" value="mnmG_gidA"/>
    <property type="match status" value="1"/>
</dbReference>
<evidence type="ECO:0000256" key="11">
    <source>
        <dbReference type="HAMAP-Rule" id="MF_00129"/>
    </source>
</evidence>
<evidence type="ECO:0000256" key="2">
    <source>
        <dbReference type="ARBA" id="ARBA00003717"/>
    </source>
</evidence>
<dbReference type="Proteomes" id="UP000009374">
    <property type="component" value="Unassembled WGS sequence"/>
</dbReference>
<evidence type="ECO:0000313" key="14">
    <source>
        <dbReference type="Proteomes" id="UP000009374"/>
    </source>
</evidence>
<keyword evidence="6 11" id="KW-0819">tRNA processing</keyword>
<proteinExistence type="inferred from homology"/>
<dbReference type="InterPro" id="IPR040131">
    <property type="entry name" value="MnmG_N"/>
</dbReference>
<dbReference type="PANTHER" id="PTHR11806:SF0">
    <property type="entry name" value="PROTEIN MTO1 HOMOLOG, MITOCHONDRIAL"/>
    <property type="match status" value="1"/>
</dbReference>
<dbReference type="PANTHER" id="PTHR11806">
    <property type="entry name" value="GLUCOSE INHIBITED DIVISION PROTEIN A"/>
    <property type="match status" value="1"/>
</dbReference>
<evidence type="ECO:0000256" key="9">
    <source>
        <dbReference type="ARBA" id="ARBA00025948"/>
    </source>
</evidence>
<evidence type="ECO:0000256" key="5">
    <source>
        <dbReference type="ARBA" id="ARBA00022630"/>
    </source>
</evidence>
<keyword evidence="5 11" id="KW-0285">Flavoprotein</keyword>
<sequence>MTQHREKNHWDVVVVGGGHAGIEAAYASARQGSRTLLLTLHLDFIGQMSCNPSVGGIGKGHIVREIDAMGGAMGSLADQSALQLRVLNTRKGAAVQAIRAQCDRHRYRTLARRLLDSHPLLFLRQGEVVSLERSGDRLSSLALSDGSRIFFDALVLTSGTFLNGQLHIGLSSTSGGRGGERSSLSLSQFLSEECGLSLGRLKTGTPPRLHGRSLDFSRMEPQPGDEPLPFFSQLSPPPEGLFFGGSSLPCYLTHTTPETRDIIQKNLDRSPLYSGKIRGIGPRYCPSIEDKIVKFPDHLTHHIFIEPEGLDVDEFYPNGISTSLPVDVQEQILSSIPGLENAIILRPGYAVEYDFVFPDQLHHTLAVKSTPNLFLAGQINGTTGYEEAAGQGLVAGINAARHSQGLSTWTPDRQSSYIGVMVDDLVTHSIDEPYRMFTSRAENRLYIRNDNAVERMTPQALALGLLSPQQIEAFNDRIEYQNSLRALLHSSRLEGKSLHHRLRSPDVTLRQLLREQAIDFSAIPPLWLDALEQEIKYEGYVRISMDRWDRMADLPIPPSFFDRDIPGLSNEVRTRLRKSRPTTLHQALSLRGMTPGAIDLLRIYLTKELPPSA</sequence>
<evidence type="ECO:0000256" key="1">
    <source>
        <dbReference type="ARBA" id="ARBA00001974"/>
    </source>
</evidence>
<organism evidence="13 14">
    <name type="scientific">Leptospirillum ferrodiazotrophum</name>
    <dbReference type="NCBI Taxonomy" id="412449"/>
    <lineage>
        <taxon>Bacteria</taxon>
        <taxon>Pseudomonadati</taxon>
        <taxon>Nitrospirota</taxon>
        <taxon>Nitrospiria</taxon>
        <taxon>Nitrospirales</taxon>
        <taxon>Nitrospiraceae</taxon>
        <taxon>Leptospirillum</taxon>
    </lineage>
</organism>
<dbReference type="EMBL" id="GG693865">
    <property type="protein sequence ID" value="EES53300.1"/>
    <property type="molecule type" value="Genomic_DNA"/>
</dbReference>
<evidence type="ECO:0000256" key="7">
    <source>
        <dbReference type="ARBA" id="ARBA00022827"/>
    </source>
</evidence>
<evidence type="ECO:0000256" key="10">
    <source>
        <dbReference type="ARBA" id="ARBA00031800"/>
    </source>
</evidence>
<evidence type="ECO:0000256" key="3">
    <source>
        <dbReference type="ARBA" id="ARBA00007653"/>
    </source>
</evidence>
<dbReference type="InterPro" id="IPR044920">
    <property type="entry name" value="MnmG_C_subdom_sf"/>
</dbReference>
<comment type="function">
    <text evidence="2 11">NAD-binding protein involved in the addition of a carboxymethylaminomethyl (cmnm) group at the wobble position (U34) of certain tRNAs, forming tRNA-cmnm(5)s(2)U34.</text>
</comment>
<gene>
    <name evidence="11" type="primary">mnmG</name>
    <name evidence="11" type="synonym">gidA</name>
    <name evidence="13" type="ORF">UBAL3_79520022</name>
</gene>
<evidence type="ECO:0000256" key="8">
    <source>
        <dbReference type="ARBA" id="ARBA00023027"/>
    </source>
</evidence>
<evidence type="ECO:0000259" key="12">
    <source>
        <dbReference type="SMART" id="SM01228"/>
    </source>
</evidence>
<evidence type="ECO:0000256" key="4">
    <source>
        <dbReference type="ARBA" id="ARBA00020461"/>
    </source>
</evidence>
<dbReference type="HAMAP" id="MF_00129">
    <property type="entry name" value="MnmG_GidA"/>
    <property type="match status" value="1"/>
</dbReference>
<dbReference type="AlphaFoldDB" id="C6HVS6"/>
<feature type="binding site" evidence="11">
    <location>
        <position position="128"/>
    </location>
    <ligand>
        <name>FAD</name>
        <dbReference type="ChEBI" id="CHEBI:57692"/>
    </ligand>
</feature>
<feature type="binding site" evidence="11">
    <location>
        <begin position="281"/>
        <end position="295"/>
    </location>
    <ligand>
        <name>NAD(+)</name>
        <dbReference type="ChEBI" id="CHEBI:57540"/>
    </ligand>
</feature>
<feature type="binding site" evidence="11">
    <location>
        <position position="183"/>
    </location>
    <ligand>
        <name>FAD</name>
        <dbReference type="ChEBI" id="CHEBI:57692"/>
    </ligand>
</feature>
<feature type="binding site" evidence="11">
    <location>
        <begin position="16"/>
        <end position="21"/>
    </location>
    <ligand>
        <name>FAD</name>
        <dbReference type="ChEBI" id="CHEBI:57692"/>
    </ligand>
</feature>
<reference evidence="13 14" key="1">
    <citation type="journal article" date="2009" name="Appl. Environ. Microbiol.">
        <title>Community genomic and proteomic analyses of chemoautotrophic iron-oxidizing "Leptospirillum rubarum" (Group II) and "Leptospirillum ferrodiazotrophum" (Group III) bacteria in acid mine drainage biofilms.</title>
        <authorList>
            <person name="Goltsman D.S."/>
            <person name="Denef V.J."/>
            <person name="Singer S.W."/>
            <person name="VerBerkmoes N.C."/>
            <person name="Lefsrud M."/>
            <person name="Mueller R.S."/>
            <person name="Dick G.J."/>
            <person name="Sun C.L."/>
            <person name="Wheeler K.E."/>
            <person name="Zemla A."/>
            <person name="Baker B.J."/>
            <person name="Hauser L."/>
            <person name="Land M."/>
            <person name="Shah M.B."/>
            <person name="Thelen M.P."/>
            <person name="Hettich R.L."/>
            <person name="Banfield J.F."/>
        </authorList>
    </citation>
    <scope>NUCLEOTIDE SEQUENCE [LARGE SCALE GENOMIC DNA]</scope>
</reference>
<dbReference type="Gene3D" id="1.10.150.570">
    <property type="entry name" value="GidA associated domain, C-terminal subdomain"/>
    <property type="match status" value="1"/>
</dbReference>
<keyword evidence="11" id="KW-0963">Cytoplasm</keyword>
<comment type="subcellular location">
    <subcellularLocation>
        <location evidence="11">Cytoplasm</location>
    </subcellularLocation>
</comment>
<evidence type="ECO:0000256" key="6">
    <source>
        <dbReference type="ARBA" id="ARBA00022694"/>
    </source>
</evidence>
<name>C6HVS6_9BACT</name>
<dbReference type="InterPro" id="IPR020595">
    <property type="entry name" value="MnmG-rel_CS"/>
</dbReference>
<keyword evidence="8 11" id="KW-0520">NAD</keyword>
<dbReference type="InterPro" id="IPR026904">
    <property type="entry name" value="MnmG_C"/>
</dbReference>
<dbReference type="FunFam" id="3.50.50.60:FF:000002">
    <property type="entry name" value="tRNA uridine 5-carboxymethylaminomethyl modification enzyme MnmG"/>
    <property type="match status" value="1"/>
</dbReference>
<comment type="cofactor">
    <cofactor evidence="1 11">
        <name>FAD</name>
        <dbReference type="ChEBI" id="CHEBI:57692"/>
    </cofactor>
</comment>
<dbReference type="InterPro" id="IPR036188">
    <property type="entry name" value="FAD/NAD-bd_sf"/>
</dbReference>
<accession>C6HVS6</accession>
<protein>
    <recommendedName>
        <fullName evidence="4 11">tRNA uridine 5-carboxymethylaminomethyl modification enzyme MnmG</fullName>
    </recommendedName>
    <alternativeName>
        <fullName evidence="10 11">Glucose-inhibited division protein A</fullName>
    </alternativeName>
</protein>
<comment type="similarity">
    <text evidence="3 11">Belongs to the MnmG family.</text>
</comment>
<keyword evidence="7 11" id="KW-0274">FAD</keyword>